<dbReference type="InterPro" id="IPR051446">
    <property type="entry name" value="HTH_trans_reg/aminotransferase"/>
</dbReference>
<keyword evidence="9" id="KW-1185">Reference proteome</keyword>
<keyword evidence="5" id="KW-0804">Transcription</keyword>
<keyword evidence="2" id="KW-0663">Pyridoxal phosphate</keyword>
<dbReference type="CDD" id="cd00609">
    <property type="entry name" value="AAT_like"/>
    <property type="match status" value="1"/>
</dbReference>
<dbReference type="GO" id="GO:0030170">
    <property type="term" value="F:pyridoxal phosphate binding"/>
    <property type="evidence" value="ECO:0007669"/>
    <property type="project" value="InterPro"/>
</dbReference>
<dbReference type="OrthoDB" id="199743at2"/>
<evidence type="ECO:0000256" key="3">
    <source>
        <dbReference type="ARBA" id="ARBA00023015"/>
    </source>
</evidence>
<sequence length="475" mass="50301">MLIDVTRSLPIPLTAQVAASLRSAIASGSLRPGDEVPSTRVLARQAGVSRGTVVTAYDQLVSEGYLVATQGAPTRVNPSLPAAQDAETPRASGFGLSRTSQPRQPAPTPATATHRRPTATISLKPSSGQAGAIRPAAWRQAWREAAAEPGIATEPTGQEQLREAIAEHLRMGRGLNVDKHDVVVTGGTREGLVLALMALGSGTRLRVGVEDPGHPGLRNVVPLTGNTVVPCAVDEAGVDIDLTPDDLDALLVTPSYQYPLGASMPAARRRALLDWAAATGTVIIEDDFNAELRYRTSPVPPLAALRDEADVVTLGTFTTLLNRSAASGYVAASAPLADGIRRTRTVMGMPVSAVTQLAIAHLLRNGHVRRNTKAVHNRLAKRREIVAAEIIPELTRRGATVTEMAESNGVDLAITFPSPAARDAYARELSDQGIESGRLDALWSGRDDGLIVSFAHLTEPDFRRVLEVMRSGSST</sequence>
<keyword evidence="8" id="KW-0808">Transferase</keyword>
<dbReference type="CDD" id="cd07377">
    <property type="entry name" value="WHTH_GntR"/>
    <property type="match status" value="1"/>
</dbReference>
<organism evidence="8 9">
    <name type="scientific">Corynebacterium appendicis CIP 107643</name>
    <dbReference type="NCBI Taxonomy" id="1161099"/>
    <lineage>
        <taxon>Bacteria</taxon>
        <taxon>Bacillati</taxon>
        <taxon>Actinomycetota</taxon>
        <taxon>Actinomycetes</taxon>
        <taxon>Mycobacteriales</taxon>
        <taxon>Corynebacteriaceae</taxon>
        <taxon>Corynebacterium</taxon>
    </lineage>
</organism>
<dbReference type="InterPro" id="IPR004839">
    <property type="entry name" value="Aminotransferase_I/II_large"/>
</dbReference>
<dbReference type="SMART" id="SM00345">
    <property type="entry name" value="HTH_GNTR"/>
    <property type="match status" value="1"/>
</dbReference>
<dbReference type="Gene3D" id="1.10.10.10">
    <property type="entry name" value="Winged helix-like DNA-binding domain superfamily/Winged helix DNA-binding domain"/>
    <property type="match status" value="1"/>
</dbReference>
<dbReference type="GO" id="GO:0008483">
    <property type="term" value="F:transaminase activity"/>
    <property type="evidence" value="ECO:0007669"/>
    <property type="project" value="UniProtKB-KW"/>
</dbReference>
<dbReference type="Pfam" id="PF00155">
    <property type="entry name" value="Aminotran_1_2"/>
    <property type="match status" value="1"/>
</dbReference>
<dbReference type="SUPFAM" id="SSF46785">
    <property type="entry name" value="Winged helix' DNA-binding domain"/>
    <property type="match status" value="1"/>
</dbReference>
<comment type="similarity">
    <text evidence="1">In the C-terminal section; belongs to the class-I pyridoxal-phosphate-dependent aminotransferase family.</text>
</comment>
<dbReference type="PANTHER" id="PTHR46577">
    <property type="entry name" value="HTH-TYPE TRANSCRIPTIONAL REGULATORY PROTEIN GABR"/>
    <property type="match status" value="1"/>
</dbReference>
<feature type="region of interest" description="Disordered" evidence="6">
    <location>
        <begin position="76"/>
        <end position="130"/>
    </location>
</feature>
<dbReference type="PANTHER" id="PTHR46577:SF1">
    <property type="entry name" value="HTH-TYPE TRANSCRIPTIONAL REGULATORY PROTEIN GABR"/>
    <property type="match status" value="1"/>
</dbReference>
<evidence type="ECO:0000259" key="7">
    <source>
        <dbReference type="PROSITE" id="PS50949"/>
    </source>
</evidence>
<evidence type="ECO:0000313" key="9">
    <source>
        <dbReference type="Proteomes" id="UP000186292"/>
    </source>
</evidence>
<dbReference type="GO" id="GO:0003677">
    <property type="term" value="F:DNA binding"/>
    <property type="evidence" value="ECO:0007669"/>
    <property type="project" value="UniProtKB-KW"/>
</dbReference>
<dbReference type="Gene3D" id="3.40.640.10">
    <property type="entry name" value="Type I PLP-dependent aspartate aminotransferase-like (Major domain)"/>
    <property type="match status" value="1"/>
</dbReference>
<evidence type="ECO:0000256" key="5">
    <source>
        <dbReference type="ARBA" id="ARBA00023163"/>
    </source>
</evidence>
<gene>
    <name evidence="8" type="ORF">SAMN05444817_102241</name>
</gene>
<evidence type="ECO:0000256" key="6">
    <source>
        <dbReference type="SAM" id="MobiDB-lite"/>
    </source>
</evidence>
<dbReference type="InterPro" id="IPR036390">
    <property type="entry name" value="WH_DNA-bd_sf"/>
</dbReference>
<dbReference type="InterPro" id="IPR015421">
    <property type="entry name" value="PyrdxlP-dep_Trfase_major"/>
</dbReference>
<evidence type="ECO:0000256" key="2">
    <source>
        <dbReference type="ARBA" id="ARBA00022898"/>
    </source>
</evidence>
<dbReference type="InterPro" id="IPR000524">
    <property type="entry name" value="Tscrpt_reg_HTH_GntR"/>
</dbReference>
<proteinExistence type="inferred from homology"/>
<protein>
    <submittedName>
        <fullName evidence="8">GntR family transcriptional regulator / MocR family aminotransferase</fullName>
    </submittedName>
</protein>
<dbReference type="Pfam" id="PF00392">
    <property type="entry name" value="GntR"/>
    <property type="match status" value="1"/>
</dbReference>
<keyword evidence="8" id="KW-0032">Aminotransferase</keyword>
<name>A0A1N7IWW7_9CORY</name>
<dbReference type="EMBL" id="FTOF01000002">
    <property type="protein sequence ID" value="SIS41593.1"/>
    <property type="molecule type" value="Genomic_DNA"/>
</dbReference>
<dbReference type="STRING" id="1161099.SAMN05444817_102241"/>
<dbReference type="AlphaFoldDB" id="A0A1N7IWW7"/>
<dbReference type="InterPro" id="IPR015424">
    <property type="entry name" value="PyrdxlP-dep_Trfase"/>
</dbReference>
<dbReference type="RefSeq" id="WP_076598557.1">
    <property type="nucleotide sequence ID" value="NZ_CP046976.1"/>
</dbReference>
<evidence type="ECO:0000256" key="4">
    <source>
        <dbReference type="ARBA" id="ARBA00023125"/>
    </source>
</evidence>
<dbReference type="GO" id="GO:0003700">
    <property type="term" value="F:DNA-binding transcription factor activity"/>
    <property type="evidence" value="ECO:0007669"/>
    <property type="project" value="InterPro"/>
</dbReference>
<dbReference type="InterPro" id="IPR036388">
    <property type="entry name" value="WH-like_DNA-bd_sf"/>
</dbReference>
<evidence type="ECO:0000256" key="1">
    <source>
        <dbReference type="ARBA" id="ARBA00005384"/>
    </source>
</evidence>
<accession>A0A1N7IWW7</accession>
<reference evidence="9" key="1">
    <citation type="submission" date="2017-01" db="EMBL/GenBank/DDBJ databases">
        <authorList>
            <person name="Varghese N."/>
            <person name="Submissions S."/>
        </authorList>
    </citation>
    <scope>NUCLEOTIDE SEQUENCE [LARGE SCALE GENOMIC DNA]</scope>
    <source>
        <strain evidence="9">DSM 44531</strain>
    </source>
</reference>
<dbReference type="SUPFAM" id="SSF53383">
    <property type="entry name" value="PLP-dependent transferases"/>
    <property type="match status" value="1"/>
</dbReference>
<dbReference type="Proteomes" id="UP000186292">
    <property type="component" value="Unassembled WGS sequence"/>
</dbReference>
<evidence type="ECO:0000313" key="8">
    <source>
        <dbReference type="EMBL" id="SIS41593.1"/>
    </source>
</evidence>
<keyword evidence="4" id="KW-0238">DNA-binding</keyword>
<feature type="domain" description="HTH gntR-type" evidence="7">
    <location>
        <begin position="11"/>
        <end position="79"/>
    </location>
</feature>
<keyword evidence="3" id="KW-0805">Transcription regulation</keyword>
<dbReference type="PROSITE" id="PS50949">
    <property type="entry name" value="HTH_GNTR"/>
    <property type="match status" value="1"/>
</dbReference>
<dbReference type="PRINTS" id="PR00035">
    <property type="entry name" value="HTHGNTR"/>
</dbReference>